<accession>A0A1I3GZZ2</accession>
<dbReference type="InterPro" id="IPR018062">
    <property type="entry name" value="HTH_AraC-typ_CS"/>
</dbReference>
<evidence type="ECO:0000256" key="2">
    <source>
        <dbReference type="ARBA" id="ARBA00023125"/>
    </source>
</evidence>
<keyword evidence="6" id="KW-1185">Reference proteome</keyword>
<dbReference type="PROSITE" id="PS00041">
    <property type="entry name" value="HTH_ARAC_FAMILY_1"/>
    <property type="match status" value="1"/>
</dbReference>
<dbReference type="InterPro" id="IPR032783">
    <property type="entry name" value="AraC_lig"/>
</dbReference>
<dbReference type="GO" id="GO:0043565">
    <property type="term" value="F:sequence-specific DNA binding"/>
    <property type="evidence" value="ECO:0007669"/>
    <property type="project" value="InterPro"/>
</dbReference>
<dbReference type="EMBL" id="FOQY01000002">
    <property type="protein sequence ID" value="SFI29075.1"/>
    <property type="molecule type" value="Genomic_DNA"/>
</dbReference>
<dbReference type="Pfam" id="PF12852">
    <property type="entry name" value="Cupin_6"/>
    <property type="match status" value="1"/>
</dbReference>
<evidence type="ECO:0000256" key="3">
    <source>
        <dbReference type="ARBA" id="ARBA00023163"/>
    </source>
</evidence>
<dbReference type="PANTHER" id="PTHR46796">
    <property type="entry name" value="HTH-TYPE TRANSCRIPTIONAL ACTIVATOR RHAS-RELATED"/>
    <property type="match status" value="1"/>
</dbReference>
<feature type="domain" description="HTH araC/xylS-type" evidence="4">
    <location>
        <begin position="205"/>
        <end position="303"/>
    </location>
</feature>
<dbReference type="GeneID" id="96296636"/>
<evidence type="ECO:0000313" key="5">
    <source>
        <dbReference type="EMBL" id="SFI29075.1"/>
    </source>
</evidence>
<evidence type="ECO:0000259" key="4">
    <source>
        <dbReference type="PROSITE" id="PS01124"/>
    </source>
</evidence>
<organism evidence="5 6">
    <name type="scientific">Streptosporangium canum</name>
    <dbReference type="NCBI Taxonomy" id="324952"/>
    <lineage>
        <taxon>Bacteria</taxon>
        <taxon>Bacillati</taxon>
        <taxon>Actinomycetota</taxon>
        <taxon>Actinomycetes</taxon>
        <taxon>Streptosporangiales</taxon>
        <taxon>Streptosporangiaceae</taxon>
        <taxon>Streptosporangium</taxon>
    </lineage>
</organism>
<dbReference type="PROSITE" id="PS01124">
    <property type="entry name" value="HTH_ARAC_FAMILY_2"/>
    <property type="match status" value="1"/>
</dbReference>
<dbReference type="GO" id="GO:0003700">
    <property type="term" value="F:DNA-binding transcription factor activity"/>
    <property type="evidence" value="ECO:0007669"/>
    <property type="project" value="InterPro"/>
</dbReference>
<keyword evidence="2" id="KW-0238">DNA-binding</keyword>
<dbReference type="Gene3D" id="1.10.10.60">
    <property type="entry name" value="Homeodomain-like"/>
    <property type="match status" value="2"/>
</dbReference>
<dbReference type="PANTHER" id="PTHR46796:SF13">
    <property type="entry name" value="HTH-TYPE TRANSCRIPTIONAL ACTIVATOR RHAS"/>
    <property type="match status" value="1"/>
</dbReference>
<keyword evidence="1" id="KW-0805">Transcription regulation</keyword>
<dbReference type="SUPFAM" id="SSF46689">
    <property type="entry name" value="Homeodomain-like"/>
    <property type="match status" value="2"/>
</dbReference>
<reference evidence="6" key="1">
    <citation type="submission" date="2016-10" db="EMBL/GenBank/DDBJ databases">
        <authorList>
            <person name="Varghese N."/>
            <person name="Submissions S."/>
        </authorList>
    </citation>
    <scope>NUCLEOTIDE SEQUENCE [LARGE SCALE GENOMIC DNA]</scope>
    <source>
        <strain evidence="6">CGMCC 4.2126</strain>
    </source>
</reference>
<dbReference type="InterPro" id="IPR009057">
    <property type="entry name" value="Homeodomain-like_sf"/>
</dbReference>
<evidence type="ECO:0000256" key="1">
    <source>
        <dbReference type="ARBA" id="ARBA00023015"/>
    </source>
</evidence>
<dbReference type="Pfam" id="PF12833">
    <property type="entry name" value="HTH_18"/>
    <property type="match status" value="1"/>
</dbReference>
<sequence>MIVYFERVDVIGDLLDGVRALGGVFGRPPACPPWSLRFVAPARLSLATMVAGRAWVVPAAGRARALGPGDVALACGGRPFVIADSPQTPPQFVVHGEQCRGELGAGGWARGGALLVTGDCQVGGELPGRLLAVLPELLVVPSGDARLAPVLELVGAEVAGVAPGRQVVLERLLEMLLVVTVRAWFARQEADAPGWYTALEDPRIGRVLRMIHDAPSAGWTVASLAGAAGMSRAAFARRFTALVGRPPLAYLTEWRMALAAESLARPGTTVAAAARQVGYADAFGFSAAFKRVRGVSPSAVRAGG</sequence>
<proteinExistence type="predicted"/>
<dbReference type="InterPro" id="IPR050204">
    <property type="entry name" value="AraC_XylS_family_regulators"/>
</dbReference>
<evidence type="ECO:0000313" key="6">
    <source>
        <dbReference type="Proteomes" id="UP000199111"/>
    </source>
</evidence>
<dbReference type="RefSeq" id="WP_245789105.1">
    <property type="nucleotide sequence ID" value="NZ_FOQY01000002.1"/>
</dbReference>
<dbReference type="SMART" id="SM00342">
    <property type="entry name" value="HTH_ARAC"/>
    <property type="match status" value="1"/>
</dbReference>
<dbReference type="InterPro" id="IPR018060">
    <property type="entry name" value="HTH_AraC"/>
</dbReference>
<protein>
    <submittedName>
        <fullName evidence="5">Transcriptional regulator, AraC family</fullName>
    </submittedName>
</protein>
<dbReference type="AlphaFoldDB" id="A0A1I3GZZ2"/>
<gene>
    <name evidence="5" type="ORF">SAMN05216275_102298</name>
</gene>
<dbReference type="Proteomes" id="UP000199111">
    <property type="component" value="Unassembled WGS sequence"/>
</dbReference>
<keyword evidence="3" id="KW-0804">Transcription</keyword>
<name>A0A1I3GZZ2_9ACTN</name>